<organism evidence="2 3">
    <name type="scientific">Klebsiella pneumoniae</name>
    <dbReference type="NCBI Taxonomy" id="573"/>
    <lineage>
        <taxon>Bacteria</taxon>
        <taxon>Pseudomonadati</taxon>
        <taxon>Pseudomonadota</taxon>
        <taxon>Gammaproteobacteria</taxon>
        <taxon>Enterobacterales</taxon>
        <taxon>Enterobacteriaceae</taxon>
        <taxon>Klebsiella/Raoultella group</taxon>
        <taxon>Klebsiella</taxon>
        <taxon>Klebsiella pneumoniae complex</taxon>
    </lineage>
</organism>
<dbReference type="GO" id="GO:0016740">
    <property type="term" value="F:transferase activity"/>
    <property type="evidence" value="ECO:0007669"/>
    <property type="project" value="UniProtKB-KW"/>
</dbReference>
<dbReference type="EMBL" id="UGLH01000005">
    <property type="protein sequence ID" value="STT78644.1"/>
    <property type="molecule type" value="Genomic_DNA"/>
</dbReference>
<dbReference type="InterPro" id="IPR029044">
    <property type="entry name" value="Nucleotide-diphossugar_trans"/>
</dbReference>
<gene>
    <name evidence="2" type="ORF">NCTC5047_01424</name>
</gene>
<dbReference type="InterPro" id="IPR001173">
    <property type="entry name" value="Glyco_trans_2-like"/>
</dbReference>
<evidence type="ECO:0000259" key="1">
    <source>
        <dbReference type="Pfam" id="PF00535"/>
    </source>
</evidence>
<evidence type="ECO:0000313" key="2">
    <source>
        <dbReference type="EMBL" id="STT78644.1"/>
    </source>
</evidence>
<proteinExistence type="predicted"/>
<evidence type="ECO:0000313" key="3">
    <source>
        <dbReference type="Proteomes" id="UP000254340"/>
    </source>
</evidence>
<name>A0A377WVN3_KLEPN</name>
<accession>A0A377WVN3</accession>
<protein>
    <submittedName>
        <fullName evidence="2">Glycosyl transferase</fullName>
    </submittedName>
</protein>
<feature type="domain" description="Glycosyltransferase 2-like" evidence="1">
    <location>
        <begin position="5"/>
        <end position="108"/>
    </location>
</feature>
<dbReference type="PANTHER" id="PTHR43685:SF2">
    <property type="entry name" value="GLYCOSYLTRANSFERASE 2-LIKE DOMAIN-CONTAINING PROTEIN"/>
    <property type="match status" value="1"/>
</dbReference>
<keyword evidence="2" id="KW-0808">Transferase</keyword>
<dbReference type="InterPro" id="IPR050834">
    <property type="entry name" value="Glycosyltransf_2"/>
</dbReference>
<sequence>MKYTALIVTFNRLGKLKKTVEETLKLEFTNIVIVNNGSTDGTQAWLSSIVDTRVIVLTLTENTGGAGGFKTGSQYICEQLASDWVFFYDDDSYPYPDTLKSFSQLDKRGCRVFSGLVKDPQGKACPMNMPFSRVPTSLGDTVRYLRYPGEFIPAANRSMFVQTVSFVGMVIHRDLLTTSLDHIHEQLFIYFDDLYFGYQLSLAGEQIMYSPELLFYHDVSIQGKLIAPEWKVYYLCRNLILSKKIFQKNAVYSNSAIAIRILKYILILPWQRQKYSYMKFILRGISHGIKGISGKYH</sequence>
<dbReference type="AlphaFoldDB" id="A0A377WVN3"/>
<dbReference type="PANTHER" id="PTHR43685">
    <property type="entry name" value="GLYCOSYLTRANSFERASE"/>
    <property type="match status" value="1"/>
</dbReference>
<reference evidence="2 3" key="1">
    <citation type="submission" date="2018-06" db="EMBL/GenBank/DDBJ databases">
        <authorList>
            <consortium name="Pathogen Informatics"/>
            <person name="Doyle S."/>
        </authorList>
    </citation>
    <scope>NUCLEOTIDE SEQUENCE [LARGE SCALE GENOMIC DNA]</scope>
    <source>
        <strain evidence="2 3">NCTC5047</strain>
    </source>
</reference>
<dbReference type="SUPFAM" id="SSF53448">
    <property type="entry name" value="Nucleotide-diphospho-sugar transferases"/>
    <property type="match status" value="1"/>
</dbReference>
<dbReference type="Proteomes" id="UP000254340">
    <property type="component" value="Unassembled WGS sequence"/>
</dbReference>
<dbReference type="Pfam" id="PF00535">
    <property type="entry name" value="Glycos_transf_2"/>
    <property type="match status" value="1"/>
</dbReference>
<dbReference type="Gene3D" id="3.90.550.10">
    <property type="entry name" value="Spore Coat Polysaccharide Biosynthesis Protein SpsA, Chain A"/>
    <property type="match status" value="1"/>
</dbReference>